<keyword evidence="5" id="KW-1185">Reference proteome</keyword>
<evidence type="ECO:0000259" key="3">
    <source>
        <dbReference type="PROSITE" id="PS00028"/>
    </source>
</evidence>
<protein>
    <recommendedName>
        <fullName evidence="3">C2H2-type domain-containing protein</fullName>
    </recommendedName>
</protein>
<evidence type="ECO:0000256" key="1">
    <source>
        <dbReference type="SAM" id="Coils"/>
    </source>
</evidence>
<feature type="compositionally biased region" description="Low complexity" evidence="2">
    <location>
        <begin position="107"/>
        <end position="126"/>
    </location>
</feature>
<gene>
    <name evidence="4" type="ORF">QBC38DRAFT_357581</name>
</gene>
<dbReference type="PANTHER" id="PTHR35391">
    <property type="entry name" value="C2H2-TYPE DOMAIN-CONTAINING PROTEIN-RELATED"/>
    <property type="match status" value="1"/>
</dbReference>
<dbReference type="EMBL" id="MU865300">
    <property type="protein sequence ID" value="KAK4230289.1"/>
    <property type="molecule type" value="Genomic_DNA"/>
</dbReference>
<feature type="non-terminal residue" evidence="4">
    <location>
        <position position="520"/>
    </location>
</feature>
<accession>A0AAN7BVA0</accession>
<comment type="caution">
    <text evidence="4">The sequence shown here is derived from an EMBL/GenBank/DDBJ whole genome shotgun (WGS) entry which is preliminary data.</text>
</comment>
<evidence type="ECO:0000256" key="2">
    <source>
        <dbReference type="SAM" id="MobiDB-lite"/>
    </source>
</evidence>
<feature type="compositionally biased region" description="Basic and acidic residues" evidence="2">
    <location>
        <begin position="87"/>
        <end position="100"/>
    </location>
</feature>
<feature type="domain" description="C2H2-type" evidence="3">
    <location>
        <begin position="472"/>
        <end position="492"/>
    </location>
</feature>
<sequence>MGSDDISLGSIGIKILDTFQVLNTAQQDGITPHFQRFRLWAHGLGLFQHGHASLDYRVRDAEVVKARLAEMLNTLQEHLENTLSIVRGDRPPFEEQVNERGDDDGSLSDTSTSSVASTTSSSSNSSIEPVYELEFRQRAIINTIDALYTLAAKIRNNRNRTQKTMNELLRRLPSHEREEHIRHREQVEIAIVAYLQRQDLLRHLHQFDLKSSGLTYDSMVEKYASESNFLVKRTGIANARRKQQFIYWKEHAKRIARVTIPKPVQRPSEDLATKIPQAAPDQLQVMPQELLGASSHDVSAPSLPEHSLATSATRLDDSLVRFDDTQSTVSFRSQVSAATTAQGNKIYWPPPPLELEDNGFFICPYCKTICSRKYLASDTWCSHLMHDLEPYHCTYQDCQEPNRLYGSYHDWRDHESTHVRVWHCYFHDFEFDTQQEYIHHMEQQHPDSKSEHLSPELMAAAFRPSHRPLRDCPLCPTRFSTLQEMHDHIKHHLERLARCCLPTDPSDDHEDQISGHSLDS</sequence>
<dbReference type="PANTHER" id="PTHR35391:SF7">
    <property type="entry name" value="C2H2-TYPE DOMAIN-CONTAINING PROTEIN"/>
    <property type="match status" value="1"/>
</dbReference>
<dbReference type="SMART" id="SM00355">
    <property type="entry name" value="ZnF_C2H2"/>
    <property type="match status" value="3"/>
</dbReference>
<feature type="coiled-coil region" evidence="1">
    <location>
        <begin position="151"/>
        <end position="178"/>
    </location>
</feature>
<evidence type="ECO:0000313" key="4">
    <source>
        <dbReference type="EMBL" id="KAK4230289.1"/>
    </source>
</evidence>
<dbReference type="PROSITE" id="PS00028">
    <property type="entry name" value="ZINC_FINGER_C2H2_1"/>
    <property type="match status" value="1"/>
</dbReference>
<dbReference type="Proteomes" id="UP001301958">
    <property type="component" value="Unassembled WGS sequence"/>
</dbReference>
<evidence type="ECO:0000313" key="5">
    <source>
        <dbReference type="Proteomes" id="UP001301958"/>
    </source>
</evidence>
<dbReference type="InterPro" id="IPR013087">
    <property type="entry name" value="Znf_C2H2_type"/>
</dbReference>
<proteinExistence type="predicted"/>
<name>A0AAN7BVA0_9PEZI</name>
<keyword evidence="1" id="KW-0175">Coiled coil</keyword>
<organism evidence="4 5">
    <name type="scientific">Podospora fimiseda</name>
    <dbReference type="NCBI Taxonomy" id="252190"/>
    <lineage>
        <taxon>Eukaryota</taxon>
        <taxon>Fungi</taxon>
        <taxon>Dikarya</taxon>
        <taxon>Ascomycota</taxon>
        <taxon>Pezizomycotina</taxon>
        <taxon>Sordariomycetes</taxon>
        <taxon>Sordariomycetidae</taxon>
        <taxon>Sordariales</taxon>
        <taxon>Podosporaceae</taxon>
        <taxon>Podospora</taxon>
    </lineage>
</organism>
<dbReference type="AlphaFoldDB" id="A0AAN7BVA0"/>
<feature type="region of interest" description="Disordered" evidence="2">
    <location>
        <begin position="86"/>
        <end position="127"/>
    </location>
</feature>
<reference evidence="4" key="2">
    <citation type="submission" date="2023-05" db="EMBL/GenBank/DDBJ databases">
        <authorList>
            <consortium name="Lawrence Berkeley National Laboratory"/>
            <person name="Steindorff A."/>
            <person name="Hensen N."/>
            <person name="Bonometti L."/>
            <person name="Westerberg I."/>
            <person name="Brannstrom I.O."/>
            <person name="Guillou S."/>
            <person name="Cros-Aarteil S."/>
            <person name="Calhoun S."/>
            <person name="Haridas S."/>
            <person name="Kuo A."/>
            <person name="Mondo S."/>
            <person name="Pangilinan J."/>
            <person name="Riley R."/>
            <person name="Labutti K."/>
            <person name="Andreopoulos B."/>
            <person name="Lipzen A."/>
            <person name="Chen C."/>
            <person name="Yanf M."/>
            <person name="Daum C."/>
            <person name="Ng V."/>
            <person name="Clum A."/>
            <person name="Ohm R."/>
            <person name="Martin F."/>
            <person name="Silar P."/>
            <person name="Natvig D."/>
            <person name="Lalanne C."/>
            <person name="Gautier V."/>
            <person name="Ament-Velasquez S.L."/>
            <person name="Kruys A."/>
            <person name="Hutchinson M.I."/>
            <person name="Powell A.J."/>
            <person name="Barry K."/>
            <person name="Miller A.N."/>
            <person name="Grigoriev I.V."/>
            <person name="Debuchy R."/>
            <person name="Gladieux P."/>
            <person name="Thoren M.H."/>
            <person name="Johannesson H."/>
        </authorList>
    </citation>
    <scope>NUCLEOTIDE SEQUENCE</scope>
    <source>
        <strain evidence="4">CBS 990.96</strain>
    </source>
</reference>
<reference evidence="4" key="1">
    <citation type="journal article" date="2023" name="Mol. Phylogenet. Evol.">
        <title>Genome-scale phylogeny and comparative genomics of the fungal order Sordariales.</title>
        <authorList>
            <person name="Hensen N."/>
            <person name="Bonometti L."/>
            <person name="Westerberg I."/>
            <person name="Brannstrom I.O."/>
            <person name="Guillou S."/>
            <person name="Cros-Aarteil S."/>
            <person name="Calhoun S."/>
            <person name="Haridas S."/>
            <person name="Kuo A."/>
            <person name="Mondo S."/>
            <person name="Pangilinan J."/>
            <person name="Riley R."/>
            <person name="LaButti K."/>
            <person name="Andreopoulos B."/>
            <person name="Lipzen A."/>
            <person name="Chen C."/>
            <person name="Yan M."/>
            <person name="Daum C."/>
            <person name="Ng V."/>
            <person name="Clum A."/>
            <person name="Steindorff A."/>
            <person name="Ohm R.A."/>
            <person name="Martin F."/>
            <person name="Silar P."/>
            <person name="Natvig D.O."/>
            <person name="Lalanne C."/>
            <person name="Gautier V."/>
            <person name="Ament-Velasquez S.L."/>
            <person name="Kruys A."/>
            <person name="Hutchinson M.I."/>
            <person name="Powell A.J."/>
            <person name="Barry K."/>
            <person name="Miller A.N."/>
            <person name="Grigoriev I.V."/>
            <person name="Debuchy R."/>
            <person name="Gladieux P."/>
            <person name="Hiltunen Thoren M."/>
            <person name="Johannesson H."/>
        </authorList>
    </citation>
    <scope>NUCLEOTIDE SEQUENCE</scope>
    <source>
        <strain evidence="4">CBS 990.96</strain>
    </source>
</reference>